<keyword evidence="5 8" id="KW-1133">Transmembrane helix</keyword>
<evidence type="ECO:0000256" key="2">
    <source>
        <dbReference type="ARBA" id="ARBA00022448"/>
    </source>
</evidence>
<organism evidence="10 11">
    <name type="scientific">Bordetella genomosp. 11</name>
    <dbReference type="NCBI Taxonomy" id="1416808"/>
    <lineage>
        <taxon>Bacteria</taxon>
        <taxon>Pseudomonadati</taxon>
        <taxon>Pseudomonadota</taxon>
        <taxon>Betaproteobacteria</taxon>
        <taxon>Burkholderiales</taxon>
        <taxon>Alcaligenaceae</taxon>
        <taxon>Bordetella</taxon>
    </lineage>
</organism>
<dbReference type="InterPro" id="IPR005829">
    <property type="entry name" value="Sugar_transporter_CS"/>
</dbReference>
<dbReference type="PROSITE" id="PS50850">
    <property type="entry name" value="MFS"/>
    <property type="match status" value="1"/>
</dbReference>
<keyword evidence="3" id="KW-1003">Cell membrane</keyword>
<name>A0A261UTS1_9BORD</name>
<keyword evidence="2" id="KW-0813">Transport</keyword>
<reference evidence="11" key="1">
    <citation type="submission" date="2017-05" db="EMBL/GenBank/DDBJ databases">
        <title>Complete and WGS of Bordetella genogroups.</title>
        <authorList>
            <person name="Spilker T."/>
            <person name="Lipuma J."/>
        </authorList>
    </citation>
    <scope>NUCLEOTIDE SEQUENCE [LARGE SCALE GENOMIC DNA]</scope>
    <source>
        <strain evidence="11">AU8856</strain>
    </source>
</reference>
<keyword evidence="4 8" id="KW-0812">Transmembrane</keyword>
<gene>
    <name evidence="10" type="ORF">CAL28_07595</name>
</gene>
<feature type="transmembrane region" description="Helical" evidence="8">
    <location>
        <begin position="267"/>
        <end position="295"/>
    </location>
</feature>
<evidence type="ECO:0000256" key="3">
    <source>
        <dbReference type="ARBA" id="ARBA00022475"/>
    </source>
</evidence>
<evidence type="ECO:0000313" key="11">
    <source>
        <dbReference type="Proteomes" id="UP000215767"/>
    </source>
</evidence>
<feature type="transmembrane region" description="Helical" evidence="8">
    <location>
        <begin position="301"/>
        <end position="321"/>
    </location>
</feature>
<feature type="transmembrane region" description="Helical" evidence="8">
    <location>
        <begin position="426"/>
        <end position="446"/>
    </location>
</feature>
<dbReference type="CDD" id="cd17369">
    <property type="entry name" value="MFS_ShiA_like"/>
    <property type="match status" value="1"/>
</dbReference>
<dbReference type="OrthoDB" id="6766492at2"/>
<dbReference type="Pfam" id="PF00083">
    <property type="entry name" value="Sugar_tr"/>
    <property type="match status" value="1"/>
</dbReference>
<dbReference type="GO" id="GO:0005886">
    <property type="term" value="C:plasma membrane"/>
    <property type="evidence" value="ECO:0007669"/>
    <property type="project" value="UniProtKB-SubCell"/>
</dbReference>
<feature type="transmembrane region" description="Helical" evidence="8">
    <location>
        <begin position="137"/>
        <end position="160"/>
    </location>
</feature>
<dbReference type="SUPFAM" id="SSF103473">
    <property type="entry name" value="MFS general substrate transporter"/>
    <property type="match status" value="1"/>
</dbReference>
<feature type="transmembrane region" description="Helical" evidence="8">
    <location>
        <begin position="46"/>
        <end position="65"/>
    </location>
</feature>
<dbReference type="Proteomes" id="UP000215767">
    <property type="component" value="Unassembled WGS sequence"/>
</dbReference>
<dbReference type="FunFam" id="1.20.1250.20:FF:000001">
    <property type="entry name" value="Dicarboxylate MFS transporter"/>
    <property type="match status" value="1"/>
</dbReference>
<comment type="caution">
    <text evidence="10">The sequence shown here is derived from an EMBL/GenBank/DDBJ whole genome shotgun (WGS) entry which is preliminary data.</text>
</comment>
<evidence type="ECO:0000256" key="4">
    <source>
        <dbReference type="ARBA" id="ARBA00022692"/>
    </source>
</evidence>
<evidence type="ECO:0000259" key="9">
    <source>
        <dbReference type="PROSITE" id="PS50850"/>
    </source>
</evidence>
<feature type="transmembrane region" description="Helical" evidence="8">
    <location>
        <begin position="172"/>
        <end position="195"/>
    </location>
</feature>
<dbReference type="InterPro" id="IPR036259">
    <property type="entry name" value="MFS_trans_sf"/>
</dbReference>
<evidence type="ECO:0000256" key="7">
    <source>
        <dbReference type="SAM" id="MobiDB-lite"/>
    </source>
</evidence>
<evidence type="ECO:0000256" key="6">
    <source>
        <dbReference type="ARBA" id="ARBA00023136"/>
    </source>
</evidence>
<dbReference type="PANTHER" id="PTHR43045">
    <property type="entry name" value="SHIKIMATE TRANSPORTER"/>
    <property type="match status" value="1"/>
</dbReference>
<dbReference type="EMBL" id="NEVS01000003">
    <property type="protein sequence ID" value="OZI64313.1"/>
    <property type="molecule type" value="Genomic_DNA"/>
</dbReference>
<feature type="domain" description="Major facilitator superfamily (MFS) profile" evidence="9">
    <location>
        <begin position="34"/>
        <end position="452"/>
    </location>
</feature>
<dbReference type="InterPro" id="IPR005828">
    <property type="entry name" value="MFS_sugar_transport-like"/>
</dbReference>
<feature type="transmembrane region" description="Helical" evidence="8">
    <location>
        <begin position="333"/>
        <end position="351"/>
    </location>
</feature>
<evidence type="ECO:0000256" key="8">
    <source>
        <dbReference type="SAM" id="Phobius"/>
    </source>
</evidence>
<feature type="transmembrane region" description="Helical" evidence="8">
    <location>
        <begin position="108"/>
        <end position="131"/>
    </location>
</feature>
<accession>A0A261UTS1</accession>
<proteinExistence type="predicted"/>
<comment type="subcellular location">
    <subcellularLocation>
        <location evidence="1">Cell membrane</location>
        <topology evidence="1">Multi-pass membrane protein</topology>
    </subcellularLocation>
</comment>
<dbReference type="RefSeq" id="WP_094840844.1">
    <property type="nucleotide sequence ID" value="NZ_NEVS01000003.1"/>
</dbReference>
<dbReference type="AlphaFoldDB" id="A0A261UTS1"/>
<dbReference type="GO" id="GO:0022857">
    <property type="term" value="F:transmembrane transporter activity"/>
    <property type="evidence" value="ECO:0007669"/>
    <property type="project" value="InterPro"/>
</dbReference>
<keyword evidence="11" id="KW-1185">Reference proteome</keyword>
<feature type="transmembrane region" description="Helical" evidence="8">
    <location>
        <begin position="77"/>
        <end position="96"/>
    </location>
</feature>
<protein>
    <submittedName>
        <fullName evidence="10">MFS transporter</fullName>
    </submittedName>
</protein>
<keyword evidence="6 8" id="KW-0472">Membrane</keyword>
<sequence length="457" mass="48965">MSATQLAPTAGNRPAGNNAASETAAISPADRRRALFGSAVGSTIEWYDYFLYGTMSSIVFGRLFFPSDDPVTSQLLALASFALAFLIRPIGGILFAHVGDRVGRKKTLVITLSIMGISTVLIGLTPTYASIGVWSPILLTLLRMLQGLALGGEWGGGVLLAVEYSPAEKRGFYGAVPQTGALFGLALGNFVTSGLSALFSEEAFLSYGWRIPFVLSIVLVLIGMWIRNKVEETPSFRKVAAEARANPKSAEHKRMPLVETLTRHWRAVLIAIGAKFVETSTFFLFATFTISYLVGLGYERVAALNVVLVAALIAVPVMLYFGALSDRIGRKKVFVWGTVAIVVYALPYFWLLNQGSALISTAAVVVGFSIIWSTYGSVLGTFFAESFPPNVRYTGISLGYQVGAALVGGPMPLIATALLARYHGSYVPVAIFIALCALVSLVAISFTKDRTGQPLDT</sequence>
<evidence type="ECO:0000313" key="10">
    <source>
        <dbReference type="EMBL" id="OZI64313.1"/>
    </source>
</evidence>
<feature type="transmembrane region" description="Helical" evidence="8">
    <location>
        <begin position="207"/>
        <end position="226"/>
    </location>
</feature>
<feature type="transmembrane region" description="Helical" evidence="8">
    <location>
        <begin position="396"/>
        <end position="420"/>
    </location>
</feature>
<evidence type="ECO:0000256" key="1">
    <source>
        <dbReference type="ARBA" id="ARBA00004651"/>
    </source>
</evidence>
<dbReference type="InterPro" id="IPR020846">
    <property type="entry name" value="MFS_dom"/>
</dbReference>
<dbReference type="PANTHER" id="PTHR43045:SF1">
    <property type="entry name" value="SHIKIMATE TRANSPORTER"/>
    <property type="match status" value="1"/>
</dbReference>
<evidence type="ECO:0000256" key="5">
    <source>
        <dbReference type="ARBA" id="ARBA00022989"/>
    </source>
</evidence>
<dbReference type="Gene3D" id="1.20.1250.20">
    <property type="entry name" value="MFS general substrate transporter like domains"/>
    <property type="match status" value="2"/>
</dbReference>
<feature type="transmembrane region" description="Helical" evidence="8">
    <location>
        <begin position="357"/>
        <end position="384"/>
    </location>
</feature>
<feature type="region of interest" description="Disordered" evidence="7">
    <location>
        <begin position="1"/>
        <end position="23"/>
    </location>
</feature>
<dbReference type="PROSITE" id="PS00217">
    <property type="entry name" value="SUGAR_TRANSPORT_2"/>
    <property type="match status" value="1"/>
</dbReference>